<dbReference type="EMBL" id="JAKVPQ010000011">
    <property type="protein sequence ID" value="MCH4286145.1"/>
    <property type="molecule type" value="Genomic_DNA"/>
</dbReference>
<evidence type="ECO:0000313" key="2">
    <source>
        <dbReference type="EMBL" id="MCH4286145.1"/>
    </source>
</evidence>
<gene>
    <name evidence="2" type="ORF">LQE99_13545</name>
</gene>
<name>A0ABS9R946_9FIRM</name>
<dbReference type="CDD" id="cd00077">
    <property type="entry name" value="HDc"/>
    <property type="match status" value="1"/>
</dbReference>
<keyword evidence="3" id="KW-1185">Reference proteome</keyword>
<accession>A0ABS9R946</accession>
<organism evidence="2 3">
    <name type="scientific">Amedibacillus hominis</name>
    <dbReference type="NCBI Taxonomy" id="2897776"/>
    <lineage>
        <taxon>Bacteria</taxon>
        <taxon>Bacillati</taxon>
        <taxon>Bacillota</taxon>
        <taxon>Erysipelotrichia</taxon>
        <taxon>Erysipelotrichales</taxon>
        <taxon>Erysipelotrichaceae</taxon>
        <taxon>Amedibacillus</taxon>
    </lineage>
</organism>
<dbReference type="Proteomes" id="UP001202402">
    <property type="component" value="Unassembled WGS sequence"/>
</dbReference>
<proteinExistence type="predicted"/>
<reference evidence="2 3" key="1">
    <citation type="submission" date="2022-02" db="EMBL/GenBank/DDBJ databases">
        <title>Genome of Erysipelotrichaceae sp. nov. NSJ-176 isolated from human feces.</title>
        <authorList>
            <person name="Abdugheni R."/>
        </authorList>
    </citation>
    <scope>NUCLEOTIDE SEQUENCE [LARGE SCALE GENOMIC DNA]</scope>
    <source>
        <strain evidence="2 3">NSJ-176</strain>
    </source>
</reference>
<dbReference type="SMART" id="SM00471">
    <property type="entry name" value="HDc"/>
    <property type="match status" value="1"/>
</dbReference>
<evidence type="ECO:0000259" key="1">
    <source>
        <dbReference type="SMART" id="SM00471"/>
    </source>
</evidence>
<dbReference type="Pfam" id="PF01966">
    <property type="entry name" value="HD"/>
    <property type="match status" value="1"/>
</dbReference>
<dbReference type="RefSeq" id="WP_117453153.1">
    <property type="nucleotide sequence ID" value="NZ_JAKVPQ010000011.1"/>
</dbReference>
<sequence>MEKAIFSKVDLNNVNSYLANEYLDCVKDLIEIDDVHKLKDFSQHLKTSRFQHSLNVSYYSFLLARKFHLDAYSTARAGLLHDLYFYDWREKDTRPMEGRHCSIHPQIALENAKKATKINHVMEDCIVHHMWPMTIHCPKTKEGWIVQAVDKYCAISEMMLQSGRRIKTSQIAFYFMAIVSVIR</sequence>
<evidence type="ECO:0000313" key="3">
    <source>
        <dbReference type="Proteomes" id="UP001202402"/>
    </source>
</evidence>
<protein>
    <submittedName>
        <fullName evidence="2">Phosphohydrolase</fullName>
    </submittedName>
</protein>
<feature type="domain" description="HD/PDEase" evidence="1">
    <location>
        <begin position="45"/>
        <end position="164"/>
    </location>
</feature>
<dbReference type="SUPFAM" id="SSF109604">
    <property type="entry name" value="HD-domain/PDEase-like"/>
    <property type="match status" value="1"/>
</dbReference>
<dbReference type="Gene3D" id="1.10.3210.10">
    <property type="entry name" value="Hypothetical protein af1432"/>
    <property type="match status" value="1"/>
</dbReference>
<comment type="caution">
    <text evidence="2">The sequence shown here is derived from an EMBL/GenBank/DDBJ whole genome shotgun (WGS) entry which is preliminary data.</text>
</comment>
<dbReference type="InterPro" id="IPR006674">
    <property type="entry name" value="HD_domain"/>
</dbReference>
<dbReference type="InterPro" id="IPR003607">
    <property type="entry name" value="HD/PDEase_dom"/>
</dbReference>